<comment type="caution">
    <text evidence="2">The sequence shown here is derived from an EMBL/GenBank/DDBJ whole genome shotgun (WGS) entry which is preliminary data.</text>
</comment>
<proteinExistence type="predicted"/>
<name>A0A4R5E7M9_9ACTN</name>
<evidence type="ECO:0000313" key="2">
    <source>
        <dbReference type="EMBL" id="TDE26913.1"/>
    </source>
</evidence>
<dbReference type="EMBL" id="SMLD01000225">
    <property type="protein sequence ID" value="TDE26913.1"/>
    <property type="molecule type" value="Genomic_DNA"/>
</dbReference>
<evidence type="ECO:0000256" key="1">
    <source>
        <dbReference type="SAM" id="SignalP"/>
    </source>
</evidence>
<dbReference type="AlphaFoldDB" id="A0A4R5E7M9"/>
<evidence type="ECO:0008006" key="4">
    <source>
        <dbReference type="Google" id="ProtNLM"/>
    </source>
</evidence>
<accession>A0A4R5E7M9</accession>
<keyword evidence="1" id="KW-0732">Signal</keyword>
<feature type="chain" id="PRO_5020867970" description="Allene oxide cyclase barrel-like domain-containing protein" evidence="1">
    <location>
        <begin position="30"/>
        <end position="158"/>
    </location>
</feature>
<reference evidence="2 3" key="1">
    <citation type="submission" date="2019-03" db="EMBL/GenBank/DDBJ databases">
        <title>Draft genome sequences of novel Actinobacteria.</title>
        <authorList>
            <person name="Sahin N."/>
            <person name="Ay H."/>
            <person name="Saygin H."/>
        </authorList>
    </citation>
    <scope>NUCLEOTIDE SEQUENCE [LARGE SCALE GENOMIC DNA]</scope>
    <source>
        <strain evidence="2 3">6K102</strain>
    </source>
</reference>
<keyword evidence="3" id="KW-1185">Reference proteome</keyword>
<dbReference type="Proteomes" id="UP000295136">
    <property type="component" value="Unassembled WGS sequence"/>
</dbReference>
<dbReference type="PROSITE" id="PS51257">
    <property type="entry name" value="PROKAR_LIPOPROTEIN"/>
    <property type="match status" value="1"/>
</dbReference>
<feature type="signal peptide" evidence="1">
    <location>
        <begin position="1"/>
        <end position="29"/>
    </location>
</feature>
<protein>
    <recommendedName>
        <fullName evidence="4">Allene oxide cyclase barrel-like domain-containing protein</fullName>
    </recommendedName>
</protein>
<gene>
    <name evidence="2" type="ORF">E1295_43575</name>
</gene>
<sequence>MRSHKLIAAFALALGMAAPAVLVASPATAMATSCFVELHDVDASNVAEQDGRDELRFLVQGNLFPNNGAHNMRSGDDANPSDFGNPTGAINNGVNVAFNLREVTRPALGQGDSLGSAVAEASTCDGLTVGQTHIDTDIISGTDETAYSYTVKLKLTGL</sequence>
<organism evidence="2 3">
    <name type="scientific">Nonomuraea mesophila</name>
    <dbReference type="NCBI Taxonomy" id="2530382"/>
    <lineage>
        <taxon>Bacteria</taxon>
        <taxon>Bacillati</taxon>
        <taxon>Actinomycetota</taxon>
        <taxon>Actinomycetes</taxon>
        <taxon>Streptosporangiales</taxon>
        <taxon>Streptosporangiaceae</taxon>
        <taxon>Nonomuraea</taxon>
    </lineage>
</organism>
<dbReference type="RefSeq" id="WP_132640505.1">
    <property type="nucleotide sequence ID" value="NZ_SMLD01000225.1"/>
</dbReference>
<evidence type="ECO:0000313" key="3">
    <source>
        <dbReference type="Proteomes" id="UP000295136"/>
    </source>
</evidence>